<organism evidence="3 4">
    <name type="scientific">Micromonospora inaquosa</name>
    <dbReference type="NCBI Taxonomy" id="2203716"/>
    <lineage>
        <taxon>Bacteria</taxon>
        <taxon>Bacillati</taxon>
        <taxon>Actinomycetota</taxon>
        <taxon>Actinomycetes</taxon>
        <taxon>Micromonosporales</taxon>
        <taxon>Micromonosporaceae</taxon>
        <taxon>Micromonospora</taxon>
    </lineage>
</organism>
<dbReference type="InterPro" id="IPR025736">
    <property type="entry name" value="PucR_C-HTH_dom"/>
</dbReference>
<evidence type="ECO:0000313" key="4">
    <source>
        <dbReference type="Proteomes" id="UP000282312"/>
    </source>
</evidence>
<evidence type="ECO:0000259" key="1">
    <source>
        <dbReference type="Pfam" id="PF13556"/>
    </source>
</evidence>
<dbReference type="PANTHER" id="PTHR33744">
    <property type="entry name" value="CARBOHYDRATE DIACID REGULATOR"/>
    <property type="match status" value="1"/>
</dbReference>
<dbReference type="RefSeq" id="WP_124772236.1">
    <property type="nucleotide sequence ID" value="NZ_JBEZFR010000003.1"/>
</dbReference>
<feature type="domain" description="PucR C-terminal helix-turn-helix" evidence="1">
    <location>
        <begin position="335"/>
        <end position="383"/>
    </location>
</feature>
<comment type="caution">
    <text evidence="3">The sequence shown here is derived from an EMBL/GenBank/DDBJ whole genome shotgun (WGS) entry which is preliminary data.</text>
</comment>
<dbReference type="Gene3D" id="1.10.10.2840">
    <property type="entry name" value="PucR C-terminal helix-turn-helix domain"/>
    <property type="match status" value="1"/>
</dbReference>
<dbReference type="InterPro" id="IPR042070">
    <property type="entry name" value="PucR_C-HTH_sf"/>
</dbReference>
<dbReference type="AlphaFoldDB" id="A0A3N9WTV4"/>
<name>A0A3N9WTV4_9ACTN</name>
<proteinExistence type="predicted"/>
<feature type="domain" description="RsbT co-antagonist protein RsbRD N-terminal" evidence="2">
    <location>
        <begin position="18"/>
        <end position="138"/>
    </location>
</feature>
<keyword evidence="4" id="KW-1185">Reference proteome</keyword>
<accession>A0A3N9WTV4</accession>
<protein>
    <submittedName>
        <fullName evidence="3">Uncharacterized protein</fullName>
    </submittedName>
</protein>
<dbReference type="InterPro" id="IPR025751">
    <property type="entry name" value="RsbRD_N_dom"/>
</dbReference>
<dbReference type="Pfam" id="PF14361">
    <property type="entry name" value="RsbRD_N"/>
    <property type="match status" value="1"/>
</dbReference>
<reference evidence="3 4" key="1">
    <citation type="submission" date="2018-05" db="EMBL/GenBank/DDBJ databases">
        <title>Micromonospora from Atacama Desert.</title>
        <authorList>
            <person name="Carro L."/>
            <person name="Goodfellow M."/>
            <person name="Klenk H.-P."/>
        </authorList>
    </citation>
    <scope>NUCLEOTIDE SEQUENCE [LARGE SCALE GENOMIC DNA]</scope>
    <source>
        <strain evidence="3 4">LB39</strain>
    </source>
</reference>
<dbReference type="Proteomes" id="UP000282312">
    <property type="component" value="Unassembled WGS sequence"/>
</dbReference>
<dbReference type="Pfam" id="PF13556">
    <property type="entry name" value="HTH_30"/>
    <property type="match status" value="1"/>
</dbReference>
<dbReference type="OrthoDB" id="4571023at2"/>
<gene>
    <name evidence="3" type="ORF">DLJ59_10135</name>
</gene>
<dbReference type="InterPro" id="IPR051448">
    <property type="entry name" value="CdaR-like_regulators"/>
</dbReference>
<sequence length="402" mass="43992">MPDLIVALQRRIDVNALRAVNTYQREVPEYASPSPEQLAHMLDFARFIRRVSLERVRDDTSLDEDDLAAIGDVGRRRGEDRLSLASQRQALSTHTALMLRDVVETATAANTEDVLHMANWLGREGNRARGAYLDGYLVGVAQTWSMSAQVQMLARSLLADEPPPTGIARAAGVRLANHWLVTVVRFDPPGLTAPARKRIVATAMASWRIPMSWLGPAELVLVTPASVDASTATSAWLVDGGVYGPAADRTLDLVRGVAMDSGRGCASGAALGAVGQLAGVLDQARQISRLTSAERRPQHLYSVADRFVELGAARLPQMDGWLRELITRLEAGPDLIRTLDAYYLHDMSRPATARALGVHTRTLDYRLRRVEELIGLRPASTRGVRILTAVVAWAFADRLREA</sequence>
<dbReference type="EMBL" id="QGSZ01000176">
    <property type="protein sequence ID" value="RQX04272.1"/>
    <property type="molecule type" value="Genomic_DNA"/>
</dbReference>
<evidence type="ECO:0000259" key="2">
    <source>
        <dbReference type="Pfam" id="PF14361"/>
    </source>
</evidence>
<evidence type="ECO:0000313" key="3">
    <source>
        <dbReference type="EMBL" id="RQX04272.1"/>
    </source>
</evidence>